<evidence type="ECO:0000259" key="8">
    <source>
        <dbReference type="Pfam" id="PF09759"/>
    </source>
</evidence>
<feature type="region of interest" description="Disordered" evidence="7">
    <location>
        <begin position="221"/>
        <end position="261"/>
    </location>
</feature>
<feature type="compositionally biased region" description="Polar residues" evidence="7">
    <location>
        <begin position="249"/>
        <end position="261"/>
    </location>
</feature>
<dbReference type="InterPro" id="IPR011989">
    <property type="entry name" value="ARM-like"/>
</dbReference>
<comment type="function">
    <text evidence="4">May play a role in the regulation of cytokinesis.</text>
</comment>
<evidence type="ECO:0000256" key="4">
    <source>
        <dbReference type="ARBA" id="ARBA00044746"/>
    </source>
</evidence>
<evidence type="ECO:0000313" key="10">
    <source>
        <dbReference type="Proteomes" id="UP000799772"/>
    </source>
</evidence>
<comment type="caution">
    <text evidence="9">The sequence shown here is derived from an EMBL/GenBank/DDBJ whole genome shotgun (WGS) entry which is preliminary data.</text>
</comment>
<evidence type="ECO:0000256" key="7">
    <source>
        <dbReference type="SAM" id="MobiDB-lite"/>
    </source>
</evidence>
<evidence type="ECO:0000313" key="9">
    <source>
        <dbReference type="EMBL" id="KAF2098398.1"/>
    </source>
</evidence>
<dbReference type="InterPro" id="IPR016024">
    <property type="entry name" value="ARM-type_fold"/>
</dbReference>
<dbReference type="GO" id="GO:0005829">
    <property type="term" value="C:cytosol"/>
    <property type="evidence" value="ECO:0007669"/>
    <property type="project" value="TreeGrafter"/>
</dbReference>
<dbReference type="EMBL" id="ML978127">
    <property type="protein sequence ID" value="KAF2098398.1"/>
    <property type="molecule type" value="Genomic_DNA"/>
</dbReference>
<accession>A0A9P4M5R6</accession>
<sequence>MAIRDGKANAFRLRLALQALIVHFKSATFIRERTMDMLDSRVLKQVLGATARQQEVRQVLGNDRRMWDELEEVFEAAVPSFERRSVAGPDPNSPEFDSPSGPLIAANFTSLVRDIDRVNDLVVICKNILACGDGAQDNAAKSRVDQGVFKIISVCVKVTARGYDGDAGPDEEKWQTVVNDYKKLLINCLQFLNNLVAQNERRKLMLWVQLFDSTTDSVIAPMANGESSKGKQSESPLESDVQPGETDQAVATANPTNSKSYGMSTDSGPFLVYVGKIGLEVRRDLADRGEKCDPIDIAKACQKRWEVMIPEEQAVWGETYQGLTGKPTASPGQSSSKNDGVIALANKIQQLRADFENYNGSAAQPSSEEGPDMSFGTRRALAAPYEKTLPLEVSSYLAHGVDDKATPPPAMESDYRMAYNASYGADILQQGKDDLMKRLDPLTERSRRMTSPPVSRTAEYGSEEDSEDEDFGVPGDDGRGLLTDVPLILGPNEIEVLPMIILSGIVPPLLPNSPGYGSTTEETCAIRNMHTVRCHFLLAQDNGRNLLRELLIFVAAWDLREDELYFKFMVKIMESILSNGLMPFSYHAFRDHRSKDIISPAQAVIMKLLTNIFRARQTQYRPQSQLVGTGEKSPYPTRVDAHMVNFLLTEFRRHIVPQTCALIFLQGQIRAGKASPEEFPLNLWDMERMYEGIYQYLEFFAILTECDAWKQMMAEWEMTSELVTLLKELDTAIPRSILAREMSKIPTAVRQAQAPMQLVPQELPANQAPVAVERPYEVGSPTGPGMPESTLSFHQPTASAVSNAATGVGPNEDEPSDFPWKNLKKLTVLVLSSLTWKNQKVQDQVRDYGGIEVVLNCTKHDDFNPYIREHAVMALRFLVEGNEKNREVVRSLEERAAENVRAKGSAGGPSNGASAKRRNGKGAAQDASTVSELSQRERMQNSIPSSGLFDLMREVMLEMPKRVKASTLDAHKTELLRQLDQEFD</sequence>
<dbReference type="PANTHER" id="PTHR13255">
    <property type="entry name" value="ATAXIN-10"/>
    <property type="match status" value="1"/>
</dbReference>
<evidence type="ECO:0000256" key="2">
    <source>
        <dbReference type="ARBA" id="ARBA00022618"/>
    </source>
</evidence>
<evidence type="ECO:0000256" key="5">
    <source>
        <dbReference type="ARBA" id="ARBA00044801"/>
    </source>
</evidence>
<dbReference type="InterPro" id="IPR051374">
    <property type="entry name" value="Ataxin-10/CTR86_families"/>
</dbReference>
<evidence type="ECO:0000256" key="1">
    <source>
        <dbReference type="ARBA" id="ARBA00008384"/>
    </source>
</evidence>
<feature type="region of interest" description="Disordered" evidence="7">
    <location>
        <begin position="441"/>
        <end position="477"/>
    </location>
</feature>
<feature type="region of interest" description="Disordered" evidence="7">
    <location>
        <begin position="899"/>
        <end position="945"/>
    </location>
</feature>
<organism evidence="9 10">
    <name type="scientific">Rhizodiscina lignyota</name>
    <dbReference type="NCBI Taxonomy" id="1504668"/>
    <lineage>
        <taxon>Eukaryota</taxon>
        <taxon>Fungi</taxon>
        <taxon>Dikarya</taxon>
        <taxon>Ascomycota</taxon>
        <taxon>Pezizomycotina</taxon>
        <taxon>Dothideomycetes</taxon>
        <taxon>Pleosporomycetidae</taxon>
        <taxon>Aulographales</taxon>
        <taxon>Rhizodiscinaceae</taxon>
        <taxon>Rhizodiscina</taxon>
    </lineage>
</organism>
<dbReference type="PANTHER" id="PTHR13255:SF0">
    <property type="entry name" value="ATAXIN-10"/>
    <property type="match status" value="1"/>
</dbReference>
<keyword evidence="10" id="KW-1185">Reference proteome</keyword>
<gene>
    <name evidence="9" type="ORF">NA57DRAFT_40837</name>
</gene>
<dbReference type="SUPFAM" id="SSF48371">
    <property type="entry name" value="ARM repeat"/>
    <property type="match status" value="1"/>
</dbReference>
<dbReference type="GO" id="GO:0051301">
    <property type="term" value="P:cell division"/>
    <property type="evidence" value="ECO:0007669"/>
    <property type="project" value="UniProtKB-KW"/>
</dbReference>
<dbReference type="InterPro" id="IPR019156">
    <property type="entry name" value="Ataxin-10_domain"/>
</dbReference>
<keyword evidence="3" id="KW-0131">Cell cycle</keyword>
<dbReference type="OrthoDB" id="379794at2759"/>
<proteinExistence type="inferred from homology"/>
<dbReference type="Gene3D" id="1.25.10.10">
    <property type="entry name" value="Leucine-rich Repeat Variant"/>
    <property type="match status" value="1"/>
</dbReference>
<dbReference type="Pfam" id="PF09759">
    <property type="entry name" value="Atx10homo_assoc"/>
    <property type="match status" value="1"/>
</dbReference>
<dbReference type="Proteomes" id="UP000799772">
    <property type="component" value="Unassembled WGS sequence"/>
</dbReference>
<evidence type="ECO:0000256" key="6">
    <source>
        <dbReference type="ARBA" id="ARBA00044805"/>
    </source>
</evidence>
<feature type="domain" description="Ataxin-10" evidence="8">
    <location>
        <begin position="824"/>
        <end position="899"/>
    </location>
</feature>
<keyword evidence="2" id="KW-0132">Cell division</keyword>
<comment type="similarity">
    <text evidence="1">Belongs to the ataxin-10 family.</text>
</comment>
<protein>
    <recommendedName>
        <fullName evidence="5">Ataxin-10 homolog</fullName>
    </recommendedName>
    <alternativeName>
        <fullName evidence="6">Copper transport protein 86</fullName>
    </alternativeName>
</protein>
<evidence type="ECO:0000256" key="3">
    <source>
        <dbReference type="ARBA" id="ARBA00023306"/>
    </source>
</evidence>
<feature type="compositionally biased region" description="Acidic residues" evidence="7">
    <location>
        <begin position="461"/>
        <end position="471"/>
    </location>
</feature>
<dbReference type="AlphaFoldDB" id="A0A9P4M5R6"/>
<reference evidence="9" key="1">
    <citation type="journal article" date="2020" name="Stud. Mycol.">
        <title>101 Dothideomycetes genomes: a test case for predicting lifestyles and emergence of pathogens.</title>
        <authorList>
            <person name="Haridas S."/>
            <person name="Albert R."/>
            <person name="Binder M."/>
            <person name="Bloem J."/>
            <person name="Labutti K."/>
            <person name="Salamov A."/>
            <person name="Andreopoulos B."/>
            <person name="Baker S."/>
            <person name="Barry K."/>
            <person name="Bills G."/>
            <person name="Bluhm B."/>
            <person name="Cannon C."/>
            <person name="Castanera R."/>
            <person name="Culley D."/>
            <person name="Daum C."/>
            <person name="Ezra D."/>
            <person name="Gonzalez J."/>
            <person name="Henrissat B."/>
            <person name="Kuo A."/>
            <person name="Liang C."/>
            <person name="Lipzen A."/>
            <person name="Lutzoni F."/>
            <person name="Magnuson J."/>
            <person name="Mondo S."/>
            <person name="Nolan M."/>
            <person name="Ohm R."/>
            <person name="Pangilinan J."/>
            <person name="Park H.-J."/>
            <person name="Ramirez L."/>
            <person name="Alfaro M."/>
            <person name="Sun H."/>
            <person name="Tritt A."/>
            <person name="Yoshinaga Y."/>
            <person name="Zwiers L.-H."/>
            <person name="Turgeon B."/>
            <person name="Goodwin S."/>
            <person name="Spatafora J."/>
            <person name="Crous P."/>
            <person name="Grigoriev I."/>
        </authorList>
    </citation>
    <scope>NUCLEOTIDE SEQUENCE</scope>
    <source>
        <strain evidence="9">CBS 133067</strain>
    </source>
</reference>
<name>A0A9P4M5R6_9PEZI</name>